<dbReference type="GO" id="GO:0005634">
    <property type="term" value="C:nucleus"/>
    <property type="evidence" value="ECO:0007669"/>
    <property type="project" value="UniProtKB-SubCell"/>
</dbReference>
<feature type="region of interest" description="Disordered" evidence="7">
    <location>
        <begin position="151"/>
        <end position="299"/>
    </location>
</feature>
<dbReference type="OrthoDB" id="6407164at2759"/>
<keyword evidence="5" id="KW-0804">Transcription</keyword>
<evidence type="ECO:0000256" key="2">
    <source>
        <dbReference type="ARBA" id="ARBA00022884"/>
    </source>
</evidence>
<feature type="compositionally biased region" description="Basic and acidic residues" evidence="7">
    <location>
        <begin position="363"/>
        <end position="382"/>
    </location>
</feature>
<dbReference type="InterPro" id="IPR012921">
    <property type="entry name" value="SPOC_C"/>
</dbReference>
<feature type="region of interest" description="Disordered" evidence="7">
    <location>
        <begin position="486"/>
        <end position="511"/>
    </location>
</feature>
<comment type="subcellular location">
    <subcellularLocation>
        <location evidence="1">Nucleus</location>
    </subcellularLocation>
</comment>
<feature type="compositionally biased region" description="Polar residues" evidence="7">
    <location>
        <begin position="1"/>
        <end position="21"/>
    </location>
</feature>
<keyword evidence="3" id="KW-0805">Transcription regulation</keyword>
<evidence type="ECO:0000256" key="7">
    <source>
        <dbReference type="SAM" id="MobiDB-lite"/>
    </source>
</evidence>
<comment type="caution">
    <text evidence="9">The sequence shown here is derived from an EMBL/GenBank/DDBJ whole genome shotgun (WGS) entry which is preliminary data.</text>
</comment>
<dbReference type="InterPro" id="IPR016194">
    <property type="entry name" value="SPOC-like_C_dom_sf"/>
</dbReference>
<feature type="compositionally biased region" description="Basic and acidic residues" evidence="7">
    <location>
        <begin position="261"/>
        <end position="276"/>
    </location>
</feature>
<feature type="region of interest" description="Disordered" evidence="7">
    <location>
        <begin position="442"/>
        <end position="461"/>
    </location>
</feature>
<feature type="compositionally biased region" description="Polar residues" evidence="7">
    <location>
        <begin position="244"/>
        <end position="259"/>
    </location>
</feature>
<feature type="compositionally biased region" description="Basic and acidic residues" evidence="7">
    <location>
        <begin position="27"/>
        <end position="42"/>
    </location>
</feature>
<evidence type="ECO:0000256" key="4">
    <source>
        <dbReference type="ARBA" id="ARBA00023054"/>
    </source>
</evidence>
<evidence type="ECO:0000313" key="9">
    <source>
        <dbReference type="EMBL" id="CAB3253382.1"/>
    </source>
</evidence>
<reference evidence="9 10" key="1">
    <citation type="submission" date="2020-04" db="EMBL/GenBank/DDBJ databases">
        <authorList>
            <person name="Wallbank WR R."/>
            <person name="Pardo Diaz C."/>
            <person name="Kozak K."/>
            <person name="Martin S."/>
            <person name="Jiggins C."/>
            <person name="Moest M."/>
            <person name="Warren A I."/>
            <person name="Byers J.R.P. K."/>
            <person name="Montejo-Kovacevich G."/>
            <person name="Yen C E."/>
        </authorList>
    </citation>
    <scope>NUCLEOTIDE SEQUENCE [LARGE SCALE GENOMIC DNA]</scope>
</reference>
<feature type="compositionally biased region" description="Pro residues" evidence="7">
    <location>
        <begin position="766"/>
        <end position="775"/>
    </location>
</feature>
<dbReference type="Pfam" id="PF07744">
    <property type="entry name" value="SPOC"/>
    <property type="match status" value="1"/>
</dbReference>
<accession>A0A8S1B1W8</accession>
<evidence type="ECO:0000256" key="3">
    <source>
        <dbReference type="ARBA" id="ARBA00023015"/>
    </source>
</evidence>
<feature type="compositionally biased region" description="Pro residues" evidence="7">
    <location>
        <begin position="691"/>
        <end position="700"/>
    </location>
</feature>
<gene>
    <name evidence="9" type="ORF">APLA_LOCUS14076</name>
</gene>
<evidence type="ECO:0000256" key="6">
    <source>
        <dbReference type="ARBA" id="ARBA00023242"/>
    </source>
</evidence>
<dbReference type="Gene3D" id="2.40.290.10">
    <property type="match status" value="1"/>
</dbReference>
<dbReference type="CDD" id="cd21543">
    <property type="entry name" value="SPOC_SHARP"/>
    <property type="match status" value="1"/>
</dbReference>
<feature type="domain" description="SPOC" evidence="8">
    <location>
        <begin position="788"/>
        <end position="955"/>
    </location>
</feature>
<protein>
    <recommendedName>
        <fullName evidence="8">SPOC domain-containing protein</fullName>
    </recommendedName>
</protein>
<dbReference type="EMBL" id="CADEBC010000561">
    <property type="protein sequence ID" value="CAB3253382.1"/>
    <property type="molecule type" value="Genomic_DNA"/>
</dbReference>
<dbReference type="SUPFAM" id="SSF100939">
    <property type="entry name" value="SPOC domain-like"/>
    <property type="match status" value="1"/>
</dbReference>
<keyword evidence="6" id="KW-0539">Nucleus</keyword>
<evidence type="ECO:0000256" key="1">
    <source>
        <dbReference type="ARBA" id="ARBA00004123"/>
    </source>
</evidence>
<proteinExistence type="predicted"/>
<feature type="compositionally biased region" description="Basic and acidic residues" evidence="7">
    <location>
        <begin position="289"/>
        <end position="299"/>
    </location>
</feature>
<dbReference type="Proteomes" id="UP000494106">
    <property type="component" value="Unassembled WGS sequence"/>
</dbReference>
<feature type="region of interest" description="Disordered" evidence="7">
    <location>
        <begin position="1"/>
        <end position="71"/>
    </location>
</feature>
<keyword evidence="4" id="KW-0175">Coiled coil</keyword>
<feature type="compositionally biased region" description="Basic and acidic residues" evidence="7">
    <location>
        <begin position="160"/>
        <end position="170"/>
    </location>
</feature>
<feature type="region of interest" description="Disordered" evidence="7">
    <location>
        <begin position="740"/>
        <end position="783"/>
    </location>
</feature>
<feature type="region of interest" description="Disordered" evidence="7">
    <location>
        <begin position="311"/>
        <end position="384"/>
    </location>
</feature>
<dbReference type="PROSITE" id="PS50917">
    <property type="entry name" value="SPOC"/>
    <property type="match status" value="1"/>
</dbReference>
<dbReference type="GO" id="GO:0003723">
    <property type="term" value="F:RNA binding"/>
    <property type="evidence" value="ECO:0007669"/>
    <property type="project" value="UniProtKB-KW"/>
</dbReference>
<keyword evidence="2" id="KW-0694">RNA-binding</keyword>
<organism evidence="9 10">
    <name type="scientific">Arctia plantaginis</name>
    <name type="common">Wood tiger moth</name>
    <name type="synonym">Phalaena plantaginis</name>
    <dbReference type="NCBI Taxonomy" id="874455"/>
    <lineage>
        <taxon>Eukaryota</taxon>
        <taxon>Metazoa</taxon>
        <taxon>Ecdysozoa</taxon>
        <taxon>Arthropoda</taxon>
        <taxon>Hexapoda</taxon>
        <taxon>Insecta</taxon>
        <taxon>Pterygota</taxon>
        <taxon>Neoptera</taxon>
        <taxon>Endopterygota</taxon>
        <taxon>Lepidoptera</taxon>
        <taxon>Glossata</taxon>
        <taxon>Ditrysia</taxon>
        <taxon>Noctuoidea</taxon>
        <taxon>Erebidae</taxon>
        <taxon>Arctiinae</taxon>
        <taxon>Arctia</taxon>
    </lineage>
</organism>
<feature type="compositionally biased region" description="Basic and acidic residues" evidence="7">
    <location>
        <begin position="332"/>
        <end position="342"/>
    </location>
</feature>
<keyword evidence="10" id="KW-1185">Reference proteome</keyword>
<feature type="region of interest" description="Disordered" evidence="7">
    <location>
        <begin position="660"/>
        <end position="713"/>
    </location>
</feature>
<name>A0A8S1B1W8_ARCPL</name>
<feature type="compositionally biased region" description="Pro residues" evidence="7">
    <location>
        <begin position="741"/>
        <end position="753"/>
    </location>
</feature>
<dbReference type="InterPro" id="IPR010912">
    <property type="entry name" value="SPOC_met"/>
</dbReference>
<evidence type="ECO:0000313" key="10">
    <source>
        <dbReference type="Proteomes" id="UP000494106"/>
    </source>
</evidence>
<dbReference type="AlphaFoldDB" id="A0A8S1B1W8"/>
<evidence type="ECO:0000259" key="8">
    <source>
        <dbReference type="PROSITE" id="PS50917"/>
    </source>
</evidence>
<evidence type="ECO:0000256" key="5">
    <source>
        <dbReference type="ARBA" id="ARBA00023163"/>
    </source>
</evidence>
<dbReference type="FunFam" id="2.40.290.10:FF:000002">
    <property type="entry name" value="Spen family transcriptional repressor"/>
    <property type="match status" value="1"/>
</dbReference>
<sequence length="955" mass="103293">MQTNSTDPMTRDNTNTSSNEPKNGTSENEKSEKSENLDKTCDSDFLTLLPTDSEVSNNSLKNDENDSWSAKDLNIESVIKKVDSLCNDVDINTKDDKVFDPVKVDPKITEDTINKTLHLKTAPPKVQTDCSIMEKAEGPLCDNNIPIVTNKRGGRNIRGRKADKNQDRVQTRQISKPARGGTSKRGRGRAKVDKKIKNLVNNNANTMPGDVYDFHEDSGDETTSSPNKSETRPRLILTIKSPLSGHSNMMATSTLSITPKDQPKSLERNKEEKSEDFISPSPNTRKSRRLQEKDVQRTTVDDVIDDVSKLPTRIGKEGNKKRPIRQTVNKTGQEKPGLDVRKSPRGVKRTRDRSLSDASIDSGDERNNKEGTKDAKTPRIDESSVQMEAVVAPLPTPPPQIPPSTPTPITKPPKKMISEISAKLASVFEAAAAAGIADRTHPDVSRSIIEPPTPSTQGGGEATMPRRLGDAVPGALVAVGATEATDARVQSPALPHRPPSAPSTPSMHRPADRVTPVLIRSVRSRSPAAAAAAAHDESARVSGGAGCRPEGEAPLAVGGAGAAAAPRVFRGYAATASLPRGAHHPPHPPSDHHHLAKQVAIVGPQPHQHHPGAASRVTIASVPSISPQGQMAMGDGVYPHFSHQHYQMYQQHFRATQHENRATPSPYTRSLEAEGSEAPTPPLELRRPPSARVPPRPVHSPAPELAYRPTEAEPMDAYRRADCVVRRAPPVAVYALNCARSPPPAHGRSPPPAHGTSRLAGALPPGAAPGPPAGPPHASQVPREADSLQMLLRRYPVMWQGLLALKNDSAAVQMHFVGGNPGVAGDTLSRHADGTTPLLRIAQRMRLEPLQLDQVHRKMKMENEHCMLLALPCGRDHMDVLQQSNNLTAGFITYLQRKQAAGIVNIAPPGHQQAMFTVHIFPSCDFANENLNRIAPDLMHRVADIAHLLIVIATV</sequence>